<dbReference type="EMBL" id="CACVAQ010000433">
    <property type="protein sequence ID" value="CAA6828579.1"/>
    <property type="molecule type" value="Genomic_DNA"/>
</dbReference>
<gene>
    <name evidence="2" type="ORF">HELGO_WM22646</name>
</gene>
<name>A0A6S6U9V4_9BACT</name>
<reference evidence="2" key="1">
    <citation type="submission" date="2020-01" db="EMBL/GenBank/DDBJ databases">
        <authorList>
            <person name="Meier V. D."/>
            <person name="Meier V D."/>
        </authorList>
    </citation>
    <scope>NUCLEOTIDE SEQUENCE</scope>
    <source>
        <strain evidence="2">HLG_WM_MAG_10</strain>
    </source>
</reference>
<dbReference type="InterPro" id="IPR050229">
    <property type="entry name" value="GlpE_sulfurtransferase"/>
</dbReference>
<dbReference type="InterPro" id="IPR036873">
    <property type="entry name" value="Rhodanese-like_dom_sf"/>
</dbReference>
<dbReference type="PROSITE" id="PS50206">
    <property type="entry name" value="RHODANESE_3"/>
    <property type="match status" value="1"/>
</dbReference>
<dbReference type="PANTHER" id="PTHR43031:SF17">
    <property type="entry name" value="SULFURTRANSFERASE YTWF-RELATED"/>
    <property type="match status" value="1"/>
</dbReference>
<dbReference type="PANTHER" id="PTHR43031">
    <property type="entry name" value="FAD-DEPENDENT OXIDOREDUCTASE"/>
    <property type="match status" value="1"/>
</dbReference>
<dbReference type="SUPFAM" id="SSF52821">
    <property type="entry name" value="Rhodanese/Cell cycle control phosphatase"/>
    <property type="match status" value="1"/>
</dbReference>
<dbReference type="SMART" id="SM00450">
    <property type="entry name" value="RHOD"/>
    <property type="match status" value="1"/>
</dbReference>
<organism evidence="2">
    <name type="scientific">uncultured Aureispira sp</name>
    <dbReference type="NCBI Taxonomy" id="1331704"/>
    <lineage>
        <taxon>Bacteria</taxon>
        <taxon>Pseudomonadati</taxon>
        <taxon>Bacteroidota</taxon>
        <taxon>Saprospiria</taxon>
        <taxon>Saprospirales</taxon>
        <taxon>Saprospiraceae</taxon>
        <taxon>Aureispira</taxon>
        <taxon>environmental samples</taxon>
    </lineage>
</organism>
<accession>A0A6S6U9V4</accession>
<feature type="domain" description="Rhodanese" evidence="1">
    <location>
        <begin position="36"/>
        <end position="119"/>
    </location>
</feature>
<sequence>MAFSKIARLIINKIIPQKKMNYKNQNPETFKKSMAEQENVVLLDVRTAKEVAQGGIEGAITIDFFAKDFQAQISTLDKDRNYFVYCRSGNRSGQACQLMDQLGFKSLVNLDGGMLAWKA</sequence>
<evidence type="ECO:0000259" key="1">
    <source>
        <dbReference type="PROSITE" id="PS50206"/>
    </source>
</evidence>
<dbReference type="Pfam" id="PF00581">
    <property type="entry name" value="Rhodanese"/>
    <property type="match status" value="1"/>
</dbReference>
<protein>
    <submittedName>
        <fullName evidence="2">Protein containing rhodanese-like domain</fullName>
    </submittedName>
</protein>
<proteinExistence type="predicted"/>
<dbReference type="AlphaFoldDB" id="A0A6S6U9V4"/>
<dbReference type="InterPro" id="IPR001763">
    <property type="entry name" value="Rhodanese-like_dom"/>
</dbReference>
<evidence type="ECO:0000313" key="2">
    <source>
        <dbReference type="EMBL" id="CAA6828579.1"/>
    </source>
</evidence>
<dbReference type="Gene3D" id="3.40.250.10">
    <property type="entry name" value="Rhodanese-like domain"/>
    <property type="match status" value="1"/>
</dbReference>
<dbReference type="CDD" id="cd00158">
    <property type="entry name" value="RHOD"/>
    <property type="match status" value="1"/>
</dbReference>